<evidence type="ECO:0008006" key="5">
    <source>
        <dbReference type="Google" id="ProtNLM"/>
    </source>
</evidence>
<comment type="caution">
    <text evidence="3">The sequence shown here is derived from an EMBL/GenBank/DDBJ whole genome shotgun (WGS) entry which is preliminary data.</text>
</comment>
<protein>
    <recommendedName>
        <fullName evidence="5">Late embryogenesis abundant protein</fullName>
    </recommendedName>
</protein>
<dbReference type="EMBL" id="JACYFC010000004">
    <property type="protein sequence ID" value="MBD5772051.1"/>
    <property type="molecule type" value="Genomic_DNA"/>
</dbReference>
<gene>
    <name evidence="3" type="ORF">IF202_13470</name>
</gene>
<dbReference type="Proteomes" id="UP000604161">
    <property type="component" value="Unassembled WGS sequence"/>
</dbReference>
<proteinExistence type="predicted"/>
<sequence>MMKHLQTMVMVGLLIFISTFAQADESSLDKAKNGAVELWEKTKTTTSEIVSSASDKAAEIGENSSEIGGKISQGAKETGQTIWDNMKELGAATSDGAKKGVSKIRDFVGDES</sequence>
<reference evidence="3 4" key="1">
    <citation type="submission" date="2020-09" db="EMBL/GenBank/DDBJ databases">
        <title>Marinomonas sp. nov., isolated from the cysticercosis algae of Qingdao, China.</title>
        <authorList>
            <person name="Sun X."/>
        </authorList>
    </citation>
    <scope>NUCLEOTIDE SEQUENCE [LARGE SCALE GENOMIC DNA]</scope>
    <source>
        <strain evidence="3 4">SM2066</strain>
    </source>
</reference>
<feature type="region of interest" description="Disordered" evidence="1">
    <location>
        <begin position="50"/>
        <end position="75"/>
    </location>
</feature>
<evidence type="ECO:0000256" key="2">
    <source>
        <dbReference type="SAM" id="SignalP"/>
    </source>
</evidence>
<name>A0ABR8P194_9GAMM</name>
<organism evidence="3 4">
    <name type="scientific">Marinomonas colpomeniae</name>
    <dbReference type="NCBI Taxonomy" id="2774408"/>
    <lineage>
        <taxon>Bacteria</taxon>
        <taxon>Pseudomonadati</taxon>
        <taxon>Pseudomonadota</taxon>
        <taxon>Gammaproteobacteria</taxon>
        <taxon>Oceanospirillales</taxon>
        <taxon>Oceanospirillaceae</taxon>
        <taxon>Marinomonas</taxon>
    </lineage>
</organism>
<evidence type="ECO:0000313" key="3">
    <source>
        <dbReference type="EMBL" id="MBD5772051.1"/>
    </source>
</evidence>
<keyword evidence="2" id="KW-0732">Signal</keyword>
<accession>A0ABR8P194</accession>
<evidence type="ECO:0000256" key="1">
    <source>
        <dbReference type="SAM" id="MobiDB-lite"/>
    </source>
</evidence>
<feature type="signal peptide" evidence="2">
    <location>
        <begin position="1"/>
        <end position="23"/>
    </location>
</feature>
<evidence type="ECO:0000313" key="4">
    <source>
        <dbReference type="Proteomes" id="UP000604161"/>
    </source>
</evidence>
<dbReference type="Gene3D" id="1.10.287.700">
    <property type="entry name" value="Helix hairpin bin"/>
    <property type="match status" value="1"/>
</dbReference>
<keyword evidence="4" id="KW-1185">Reference proteome</keyword>
<feature type="chain" id="PRO_5046777350" description="Late embryogenesis abundant protein" evidence="2">
    <location>
        <begin position="24"/>
        <end position="112"/>
    </location>
</feature>